<evidence type="ECO:0000256" key="8">
    <source>
        <dbReference type="RuleBase" id="RU003738"/>
    </source>
</evidence>
<feature type="binding site" evidence="5">
    <location>
        <position position="369"/>
    </location>
    <ligand>
        <name>substrate</name>
    </ligand>
</feature>
<evidence type="ECO:0000256" key="4">
    <source>
        <dbReference type="ARBA" id="ARBA00023239"/>
    </source>
</evidence>
<accession>A0A7G8PZI4</accession>
<protein>
    <recommendedName>
        <fullName evidence="5 6">Diaminopimelate decarboxylase</fullName>
        <shortName evidence="5">DAP decarboxylase</shortName>
        <shortName evidence="5">DAPDC</shortName>
        <ecNumber evidence="5 6">4.1.1.20</ecNumber>
    </recommendedName>
</protein>
<feature type="binding site" evidence="5">
    <location>
        <position position="369"/>
    </location>
    <ligand>
        <name>pyridoxal 5'-phosphate</name>
        <dbReference type="ChEBI" id="CHEBI:597326"/>
    </ligand>
</feature>
<evidence type="ECO:0000313" key="11">
    <source>
        <dbReference type="EMBL" id="QNJ99941.1"/>
    </source>
</evidence>
<dbReference type="EMBL" id="CP060412">
    <property type="protein sequence ID" value="QNJ99941.1"/>
    <property type="molecule type" value="Genomic_DNA"/>
</dbReference>
<dbReference type="AlphaFoldDB" id="A0A7G8PZI4"/>
<dbReference type="SUPFAM" id="SSF50621">
    <property type="entry name" value="Alanine racemase C-terminal domain-like"/>
    <property type="match status" value="1"/>
</dbReference>
<dbReference type="PANTHER" id="PTHR43727:SF2">
    <property type="entry name" value="GROUP IV DECARBOXYLASE"/>
    <property type="match status" value="1"/>
</dbReference>
<comment type="function">
    <text evidence="5">Specifically catalyzes the decarboxylation of meso-diaminopimelate (meso-DAP) to L-lysine.</text>
</comment>
<dbReference type="InterPro" id="IPR000183">
    <property type="entry name" value="Orn/DAP/Arg_de-COase"/>
</dbReference>
<dbReference type="InterPro" id="IPR022643">
    <property type="entry name" value="De-COase2_C"/>
</dbReference>
<dbReference type="EC" id="4.1.1.20" evidence="5 6"/>
<gene>
    <name evidence="5 11" type="primary">lysA</name>
    <name evidence="11" type="ORF">H8F01_12425</name>
</gene>
<dbReference type="GO" id="GO:0008836">
    <property type="term" value="F:diaminopimelate decarboxylase activity"/>
    <property type="evidence" value="ECO:0007669"/>
    <property type="project" value="UniProtKB-UniRule"/>
</dbReference>
<feature type="binding site" evidence="5">
    <location>
        <position position="314"/>
    </location>
    <ligand>
        <name>substrate</name>
    </ligand>
</feature>
<dbReference type="PRINTS" id="PR01179">
    <property type="entry name" value="ODADCRBXLASE"/>
</dbReference>
<dbReference type="GO" id="GO:0009089">
    <property type="term" value="P:lysine biosynthetic process via diaminopimelate"/>
    <property type="evidence" value="ECO:0007669"/>
    <property type="project" value="UniProtKB-UniRule"/>
</dbReference>
<dbReference type="GO" id="GO:0030170">
    <property type="term" value="F:pyridoxal phosphate binding"/>
    <property type="evidence" value="ECO:0007669"/>
    <property type="project" value="UniProtKB-UniRule"/>
</dbReference>
<feature type="binding site" evidence="5">
    <location>
        <position position="274"/>
    </location>
    <ligand>
        <name>substrate</name>
    </ligand>
</feature>
<dbReference type="Pfam" id="PF00278">
    <property type="entry name" value="Orn_DAP_Arg_deC"/>
    <property type="match status" value="1"/>
</dbReference>
<evidence type="ECO:0000256" key="2">
    <source>
        <dbReference type="ARBA" id="ARBA00022793"/>
    </source>
</evidence>
<dbReference type="PRINTS" id="PR01181">
    <property type="entry name" value="DAPDCRBXLASE"/>
</dbReference>
<dbReference type="NCBIfam" id="TIGR01048">
    <property type="entry name" value="lysA"/>
    <property type="match status" value="1"/>
</dbReference>
<feature type="binding site" evidence="5">
    <location>
        <begin position="271"/>
        <end position="274"/>
    </location>
    <ligand>
        <name>pyridoxal 5'-phosphate</name>
        <dbReference type="ChEBI" id="CHEBI:597326"/>
    </ligand>
</feature>
<feature type="active site" description="Proton donor" evidence="7">
    <location>
        <position position="340"/>
    </location>
</feature>
<dbReference type="InterPro" id="IPR022653">
    <property type="entry name" value="De-COase2_pyr-phos_BS"/>
</dbReference>
<feature type="domain" description="Orn/DAP/Arg decarboxylase 2 N-terminal" evidence="10">
    <location>
        <begin position="32"/>
        <end position="277"/>
    </location>
</feature>
<dbReference type="SUPFAM" id="SSF51419">
    <property type="entry name" value="PLP-binding barrel"/>
    <property type="match status" value="1"/>
</dbReference>
<dbReference type="HAMAP" id="MF_02120">
    <property type="entry name" value="LysA"/>
    <property type="match status" value="1"/>
</dbReference>
<comment type="catalytic activity">
    <reaction evidence="5 8">
        <text>meso-2,6-diaminopimelate + H(+) = L-lysine + CO2</text>
        <dbReference type="Rhea" id="RHEA:15101"/>
        <dbReference type="ChEBI" id="CHEBI:15378"/>
        <dbReference type="ChEBI" id="CHEBI:16526"/>
        <dbReference type="ChEBI" id="CHEBI:32551"/>
        <dbReference type="ChEBI" id="CHEBI:57791"/>
        <dbReference type="EC" id="4.1.1.20"/>
    </reaction>
</comment>
<dbReference type="Proteomes" id="UP000515873">
    <property type="component" value="Chromosome"/>
</dbReference>
<evidence type="ECO:0000259" key="10">
    <source>
        <dbReference type="Pfam" id="PF02784"/>
    </source>
</evidence>
<comment type="cofactor">
    <cofactor evidence="1 5 7 8">
        <name>pyridoxal 5'-phosphate</name>
        <dbReference type="ChEBI" id="CHEBI:597326"/>
    </cofactor>
</comment>
<feature type="binding site" evidence="5">
    <location>
        <position position="310"/>
    </location>
    <ligand>
        <name>substrate</name>
    </ligand>
</feature>
<dbReference type="KEGG" id="dtl:H8F01_12425"/>
<proteinExistence type="inferred from homology"/>
<keyword evidence="5 8" id="KW-0457">Lysine biosynthesis</keyword>
<reference evidence="11 12" key="1">
    <citation type="submission" date="2020-08" db="EMBL/GenBank/DDBJ databases">
        <title>Dyella sp. G9 isolated from forest soil.</title>
        <authorList>
            <person name="Fu J."/>
            <person name="Qiu L."/>
        </authorList>
    </citation>
    <scope>NUCLEOTIDE SEQUENCE [LARGE SCALE GENOMIC DNA]</scope>
    <source>
        <strain evidence="11 12">G9</strain>
    </source>
</reference>
<keyword evidence="3 5" id="KW-0663">Pyridoxal phosphate</keyword>
<organism evidence="11 12">
    <name type="scientific">Dyella telluris</name>
    <dbReference type="NCBI Taxonomy" id="2763498"/>
    <lineage>
        <taxon>Bacteria</taxon>
        <taxon>Pseudomonadati</taxon>
        <taxon>Pseudomonadota</taxon>
        <taxon>Gammaproteobacteria</taxon>
        <taxon>Lysobacterales</taxon>
        <taxon>Rhodanobacteraceae</taxon>
        <taxon>Dyella</taxon>
    </lineage>
</organism>
<dbReference type="PANTHER" id="PTHR43727">
    <property type="entry name" value="DIAMINOPIMELATE DECARBOXYLASE"/>
    <property type="match status" value="1"/>
</dbReference>
<keyword evidence="2 5" id="KW-0210">Decarboxylase</keyword>
<evidence type="ECO:0000256" key="5">
    <source>
        <dbReference type="HAMAP-Rule" id="MF_02120"/>
    </source>
</evidence>
<evidence type="ECO:0000259" key="9">
    <source>
        <dbReference type="Pfam" id="PF00278"/>
    </source>
</evidence>
<dbReference type="UniPathway" id="UPA00034">
    <property type="reaction ID" value="UER00027"/>
</dbReference>
<dbReference type="CDD" id="cd06828">
    <property type="entry name" value="PLPDE_III_DapDC"/>
    <property type="match status" value="1"/>
</dbReference>
<dbReference type="Pfam" id="PF02784">
    <property type="entry name" value="Orn_Arg_deC_N"/>
    <property type="match status" value="1"/>
</dbReference>
<evidence type="ECO:0000256" key="7">
    <source>
        <dbReference type="PIRSR" id="PIRSR600183-50"/>
    </source>
</evidence>
<keyword evidence="5" id="KW-0028">Amino-acid biosynthesis</keyword>
<name>A0A7G8PZI4_9GAMM</name>
<evidence type="ECO:0000256" key="1">
    <source>
        <dbReference type="ARBA" id="ARBA00001933"/>
    </source>
</evidence>
<dbReference type="Gene3D" id="3.20.20.10">
    <property type="entry name" value="Alanine racemase"/>
    <property type="match status" value="1"/>
</dbReference>
<dbReference type="RefSeq" id="WP_187055430.1">
    <property type="nucleotide sequence ID" value="NZ_CP060412.1"/>
</dbReference>
<comment type="similarity">
    <text evidence="5">Belongs to the Orn/Lys/Arg decarboxylase class-II family. LysA subfamily.</text>
</comment>
<evidence type="ECO:0000313" key="12">
    <source>
        <dbReference type="Proteomes" id="UP000515873"/>
    </source>
</evidence>
<dbReference type="InterPro" id="IPR009006">
    <property type="entry name" value="Ala_racemase/Decarboxylase_C"/>
</dbReference>
<keyword evidence="4 5" id="KW-0456">Lyase</keyword>
<feature type="binding site" evidence="5">
    <location>
        <position position="341"/>
    </location>
    <ligand>
        <name>substrate</name>
    </ligand>
</feature>
<feature type="modified residue" description="N6-(pyridoxal phosphate)lysine" evidence="5 7">
    <location>
        <position position="56"/>
    </location>
</feature>
<keyword evidence="12" id="KW-1185">Reference proteome</keyword>
<dbReference type="PROSITE" id="PS00878">
    <property type="entry name" value="ODR_DC_2_1"/>
    <property type="match status" value="1"/>
</dbReference>
<feature type="domain" description="Orn/DAP/Arg decarboxylase 2 C-terminal" evidence="9">
    <location>
        <begin position="26"/>
        <end position="367"/>
    </location>
</feature>
<dbReference type="InterPro" id="IPR029066">
    <property type="entry name" value="PLP-binding_barrel"/>
</dbReference>
<dbReference type="FunFam" id="3.20.20.10:FF:000003">
    <property type="entry name" value="Diaminopimelate decarboxylase"/>
    <property type="match status" value="1"/>
</dbReference>
<evidence type="ECO:0000256" key="6">
    <source>
        <dbReference type="NCBIfam" id="TIGR01048"/>
    </source>
</evidence>
<evidence type="ECO:0000256" key="3">
    <source>
        <dbReference type="ARBA" id="ARBA00022898"/>
    </source>
</evidence>
<sequence>MTASPHHQLDGVDLDALAARLGTPLYVYSASAIRQRIQSLQAALHGTDSLICFAVKANSNRGVLALMHAQGVGADIVSAGELWRAMQAGIPPEHIVFSGVGKSEQEIVEALDAGILRFNVESHDELLTLQRLAQSRGTTARAAVRINPDVDAQTHEKISTGKAENKFGVSIDEARRWFAARHALSHVQLDGLHVHIGSQILSLGPYREALKRVAAFWRELAAGGHVLASIDVGGGLGVCYREGHDHPVDAADYIATVREALAGFEGRLLFEPGRYLVGEAGVLLTRAIRVKHGEERNFLVLDAAMNDLARPSLYDAWHDIAPVGSNTHPATTYDIVGPVCETGDTFARGRTLPACSPGDLLMIHTAGAYGASMSSTYNSRPLAAEVMVDDGRYAVVRQRQRFEDMVAGEQLAGHWESV</sequence>
<comment type="subunit">
    <text evidence="5">Homodimer.</text>
</comment>
<comment type="pathway">
    <text evidence="5 8">Amino-acid biosynthesis; L-lysine biosynthesis via DAP pathway; L-lysine from DL-2,6-diaminopimelate: step 1/1.</text>
</comment>
<dbReference type="Gene3D" id="2.40.37.10">
    <property type="entry name" value="Lyase, Ornithine Decarboxylase, Chain A, domain 1"/>
    <property type="match status" value="1"/>
</dbReference>
<dbReference type="InterPro" id="IPR022644">
    <property type="entry name" value="De-COase2_N"/>
</dbReference>
<feature type="binding site" evidence="5">
    <location>
        <position position="235"/>
    </location>
    <ligand>
        <name>pyridoxal 5'-phosphate</name>
        <dbReference type="ChEBI" id="CHEBI:597326"/>
    </ligand>
</feature>
<dbReference type="InterPro" id="IPR002986">
    <property type="entry name" value="DAP_deCOOHase_LysA"/>
</dbReference>